<gene>
    <name evidence="1" type="ORF">CYMTET_21551</name>
</gene>
<evidence type="ECO:0000313" key="1">
    <source>
        <dbReference type="EMBL" id="KAK3270031.1"/>
    </source>
</evidence>
<reference evidence="1 2" key="1">
    <citation type="journal article" date="2015" name="Genome Biol. Evol.">
        <title>Comparative Genomics of a Bacterivorous Green Alga Reveals Evolutionary Causalities and Consequences of Phago-Mixotrophic Mode of Nutrition.</title>
        <authorList>
            <person name="Burns J.A."/>
            <person name="Paasch A."/>
            <person name="Narechania A."/>
            <person name="Kim E."/>
        </authorList>
    </citation>
    <scope>NUCLEOTIDE SEQUENCE [LARGE SCALE GENOMIC DNA]</scope>
    <source>
        <strain evidence="1 2">PLY_AMNH</strain>
    </source>
</reference>
<proteinExistence type="predicted"/>
<protein>
    <submittedName>
        <fullName evidence="1">Uncharacterized protein</fullName>
    </submittedName>
</protein>
<evidence type="ECO:0000313" key="2">
    <source>
        <dbReference type="Proteomes" id="UP001190700"/>
    </source>
</evidence>
<sequence>MHAAKKNEVEVLQPRLMVPWTVLLMTEYFTFNATLRPEIGDEDVAARREQMTGPAQIGDHRHSIFYIRASGH</sequence>
<organism evidence="1 2">
    <name type="scientific">Cymbomonas tetramitiformis</name>
    <dbReference type="NCBI Taxonomy" id="36881"/>
    <lineage>
        <taxon>Eukaryota</taxon>
        <taxon>Viridiplantae</taxon>
        <taxon>Chlorophyta</taxon>
        <taxon>Pyramimonadophyceae</taxon>
        <taxon>Pyramimonadales</taxon>
        <taxon>Pyramimonadaceae</taxon>
        <taxon>Cymbomonas</taxon>
    </lineage>
</organism>
<dbReference type="EMBL" id="LGRX02010598">
    <property type="protein sequence ID" value="KAK3270031.1"/>
    <property type="molecule type" value="Genomic_DNA"/>
</dbReference>
<dbReference type="Proteomes" id="UP001190700">
    <property type="component" value="Unassembled WGS sequence"/>
</dbReference>
<keyword evidence="2" id="KW-1185">Reference proteome</keyword>
<accession>A0AAE0L2S5</accession>
<comment type="caution">
    <text evidence="1">The sequence shown here is derived from an EMBL/GenBank/DDBJ whole genome shotgun (WGS) entry which is preliminary data.</text>
</comment>
<name>A0AAE0L2S5_9CHLO</name>
<dbReference type="AlphaFoldDB" id="A0AAE0L2S5"/>